<feature type="compositionally biased region" description="Gly residues" evidence="1">
    <location>
        <begin position="40"/>
        <end position="50"/>
    </location>
</feature>
<gene>
    <name evidence="2" type="ORF">POL25_39860</name>
</gene>
<sequence>MPRHPVSMWPVCLSLLAACGDDGGNASGYYDSITSYGSTGGTEGNSGGTGDSPTTTGDPPPETEDEGDFRVPRASGKYVYSASQTTDSVAVIDTANLVIDVVEVGQGPTVVEPIPGQPGDAGSVVVLDQGSNDVAVLRTSEAGATSVVIHKVTPGANNLAVSPGGNYVFVYHDVDGPEQLGAGSDQELSVLDVAAGKSYEMTVGAHPREVVFAPDESAAYVITAAGVNVIAFASLGAVGKPPLLPVVKDPGIDPATLEVQIVAGLGIALARVDGEPWLAVTQLPGGELTVLDLPGVPTDLDVAASGEFAVLTLPSSGGSRFLEVPLPLGPGEFVEHEVPGEYVGLASLAADGDTMLLYTTVNPFALTEAPTADLPLFDDHAVYLSTSSSSSSTTGDDSTTSGTTGDDSTTTGTTTSGTTGDDGPWPDPRQRITLARRDGDAWDLVTLFVEVPIISVGIAPDSRNAILVHDGHPVLTDDRWSYSLFDLTPAFPLLKRQNTEAHPGPILFTPDGARAAVLLRDRSSSRNSTPPAASPSSTPRAASRPSPATSSTTR</sequence>
<feature type="compositionally biased region" description="Low complexity" evidence="1">
    <location>
        <begin position="525"/>
        <end position="554"/>
    </location>
</feature>
<dbReference type="EMBL" id="JAQNDL010000004">
    <property type="protein sequence ID" value="MDC0723111.1"/>
    <property type="molecule type" value="Genomic_DNA"/>
</dbReference>
<dbReference type="Gene3D" id="2.130.10.10">
    <property type="entry name" value="YVTN repeat-like/Quinoprotein amine dehydrogenase"/>
    <property type="match status" value="1"/>
</dbReference>
<dbReference type="SUPFAM" id="SSF51004">
    <property type="entry name" value="C-terminal (heme d1) domain of cytochrome cd1-nitrite reductase"/>
    <property type="match status" value="1"/>
</dbReference>
<evidence type="ECO:0000256" key="1">
    <source>
        <dbReference type="SAM" id="MobiDB-lite"/>
    </source>
</evidence>
<dbReference type="PROSITE" id="PS51257">
    <property type="entry name" value="PROKAR_LIPOPROTEIN"/>
    <property type="match status" value="1"/>
</dbReference>
<feature type="region of interest" description="Disordered" evidence="1">
    <location>
        <begin position="386"/>
        <end position="431"/>
    </location>
</feature>
<proteinExistence type="predicted"/>
<dbReference type="PANTHER" id="PTHR47197:SF3">
    <property type="entry name" value="DIHYDRO-HEME D1 DEHYDROGENASE"/>
    <property type="match status" value="1"/>
</dbReference>
<organism evidence="2 3">
    <name type="scientific">Nannocystis bainbridge</name>
    <dbReference type="NCBI Taxonomy" id="2995303"/>
    <lineage>
        <taxon>Bacteria</taxon>
        <taxon>Pseudomonadati</taxon>
        <taxon>Myxococcota</taxon>
        <taxon>Polyangia</taxon>
        <taxon>Nannocystales</taxon>
        <taxon>Nannocystaceae</taxon>
        <taxon>Nannocystis</taxon>
    </lineage>
</organism>
<dbReference type="Proteomes" id="UP001221686">
    <property type="component" value="Unassembled WGS sequence"/>
</dbReference>
<feature type="region of interest" description="Disordered" evidence="1">
    <location>
        <begin position="519"/>
        <end position="554"/>
    </location>
</feature>
<dbReference type="InterPro" id="IPR011048">
    <property type="entry name" value="Haem_d1_sf"/>
</dbReference>
<name>A0ABT5EB74_9BACT</name>
<evidence type="ECO:0008006" key="4">
    <source>
        <dbReference type="Google" id="ProtNLM"/>
    </source>
</evidence>
<dbReference type="InterPro" id="IPR015943">
    <property type="entry name" value="WD40/YVTN_repeat-like_dom_sf"/>
</dbReference>
<dbReference type="InterPro" id="IPR051200">
    <property type="entry name" value="Host-pathogen_enzymatic-act"/>
</dbReference>
<comment type="caution">
    <text evidence="2">The sequence shown here is derived from an EMBL/GenBank/DDBJ whole genome shotgun (WGS) entry which is preliminary data.</text>
</comment>
<dbReference type="PANTHER" id="PTHR47197">
    <property type="entry name" value="PROTEIN NIRF"/>
    <property type="match status" value="1"/>
</dbReference>
<evidence type="ECO:0000313" key="2">
    <source>
        <dbReference type="EMBL" id="MDC0723111.1"/>
    </source>
</evidence>
<keyword evidence="3" id="KW-1185">Reference proteome</keyword>
<reference evidence="2 3" key="1">
    <citation type="submission" date="2022-11" db="EMBL/GenBank/DDBJ databases">
        <title>Minimal conservation of predation-associated metabolite biosynthetic gene clusters underscores biosynthetic potential of Myxococcota including descriptions for ten novel species: Archangium lansinium sp. nov., Myxococcus landrumus sp. nov., Nannocystis bai.</title>
        <authorList>
            <person name="Ahearne A."/>
            <person name="Stevens C."/>
            <person name="Dowd S."/>
        </authorList>
    </citation>
    <scope>NUCLEOTIDE SEQUENCE [LARGE SCALE GENOMIC DNA]</scope>
    <source>
        <strain evidence="2 3">BB15-2</strain>
    </source>
</reference>
<accession>A0ABT5EB74</accession>
<protein>
    <recommendedName>
        <fullName evidence="4">DNA-binding beta-propeller fold protein YncE</fullName>
    </recommendedName>
</protein>
<feature type="region of interest" description="Disordered" evidence="1">
    <location>
        <begin position="40"/>
        <end position="69"/>
    </location>
</feature>
<evidence type="ECO:0000313" key="3">
    <source>
        <dbReference type="Proteomes" id="UP001221686"/>
    </source>
</evidence>
<feature type="compositionally biased region" description="Low complexity" evidence="1">
    <location>
        <begin position="386"/>
        <end position="423"/>
    </location>
</feature>